<dbReference type="InterPro" id="IPR044023">
    <property type="entry name" value="Ig_7"/>
</dbReference>
<dbReference type="Pfam" id="PF19081">
    <property type="entry name" value="Ig_7"/>
    <property type="match status" value="1"/>
</dbReference>
<sequence>MRPYPSKTYFLRASHFLGKILLLIWLAWPAMADAQCTRQIRQYASSSEKSGNVGNETDAVDGNVTTPSTLTAGLLTPAKQWLGFQQKVNGGTRVYLKVSTFSGFLALLPSFTIQGYYNGTGGTKVNIATEKLDDPQLLGLVNGTATMELSFVPSQNFDGVVITVNGIGIAYSMKVYEAYYYKNTNSSIACNGVVDVLSGVIPALNIVGIGSVTNEWNAVDADLTSAAVLNMGVNAAGSVYETVVFNTASVPGDSVRIMIERQGGSLLDLLLLGNFSIQPYLGSTPVGAPITNAATGLQLRLLAPGSPVNILTAAIAGSFDRVEIKLNAVAGVLLTLKLLDVTRIARQPSVSFTLNGSAGPNPVCITQVSGISLSVNSPESCATYRWYNGTTFIGTGNSITPVITTPGNYTFNVEAQRTGCTNTETQASVTVNVMPKAASPALTIQNNP</sequence>
<proteinExistence type="predicted"/>
<protein>
    <recommendedName>
        <fullName evidence="1">Ig-like domain-containing protein</fullName>
    </recommendedName>
</protein>
<feature type="domain" description="Ig-like" evidence="1">
    <location>
        <begin position="362"/>
        <end position="435"/>
    </location>
</feature>
<gene>
    <name evidence="2" type="ORF">WJU22_23775</name>
</gene>
<reference evidence="2 3" key="1">
    <citation type="submission" date="2024-03" db="EMBL/GenBank/DDBJ databases">
        <title>Chitinophaga caseinilytica sp. nov., a casein hydrolysing bacterium isolated from forest soil.</title>
        <authorList>
            <person name="Lee D.S."/>
            <person name="Han D.M."/>
            <person name="Baek J.H."/>
            <person name="Choi D.G."/>
            <person name="Jeon J.H."/>
            <person name="Jeon C.O."/>
        </authorList>
    </citation>
    <scope>NUCLEOTIDE SEQUENCE [LARGE SCALE GENOMIC DNA]</scope>
    <source>
        <strain evidence="2 3">KACC 19118</strain>
    </source>
</reference>
<dbReference type="Proteomes" id="UP001449657">
    <property type="component" value="Chromosome"/>
</dbReference>
<name>A0ABZ2Z0V8_9BACT</name>
<organism evidence="2 3">
    <name type="scientific">Chitinophaga caseinilytica</name>
    <dbReference type="NCBI Taxonomy" id="2267521"/>
    <lineage>
        <taxon>Bacteria</taxon>
        <taxon>Pseudomonadati</taxon>
        <taxon>Bacteroidota</taxon>
        <taxon>Chitinophagia</taxon>
        <taxon>Chitinophagales</taxon>
        <taxon>Chitinophagaceae</taxon>
        <taxon>Chitinophaga</taxon>
    </lineage>
</organism>
<dbReference type="RefSeq" id="WP_341840662.1">
    <property type="nucleotide sequence ID" value="NZ_CP149792.1"/>
</dbReference>
<dbReference type="EMBL" id="CP150096">
    <property type="protein sequence ID" value="WZN45921.1"/>
    <property type="molecule type" value="Genomic_DNA"/>
</dbReference>
<accession>A0ABZ2Z0V8</accession>
<evidence type="ECO:0000313" key="2">
    <source>
        <dbReference type="EMBL" id="WZN45921.1"/>
    </source>
</evidence>
<evidence type="ECO:0000259" key="1">
    <source>
        <dbReference type="Pfam" id="PF19081"/>
    </source>
</evidence>
<evidence type="ECO:0000313" key="3">
    <source>
        <dbReference type="Proteomes" id="UP001449657"/>
    </source>
</evidence>
<keyword evidence="3" id="KW-1185">Reference proteome</keyword>
<dbReference type="SUPFAM" id="SSF49299">
    <property type="entry name" value="PKD domain"/>
    <property type="match status" value="1"/>
</dbReference>
<dbReference type="InterPro" id="IPR035986">
    <property type="entry name" value="PKD_dom_sf"/>
</dbReference>